<keyword evidence="3" id="KW-0479">Metal-binding</keyword>
<dbReference type="GO" id="GO:0046872">
    <property type="term" value="F:metal ion binding"/>
    <property type="evidence" value="ECO:0007669"/>
    <property type="project" value="UniProtKB-KW"/>
</dbReference>
<dbReference type="Pfam" id="PF01297">
    <property type="entry name" value="ZnuA"/>
    <property type="match status" value="1"/>
</dbReference>
<name>A5G131_ACICJ</name>
<reference evidence="6 7" key="1">
    <citation type="submission" date="2007-05" db="EMBL/GenBank/DDBJ databases">
        <title>Complete sequence of chromosome of Acidiphilium cryptum JF-5.</title>
        <authorList>
            <consortium name="US DOE Joint Genome Institute"/>
            <person name="Copeland A."/>
            <person name="Lucas S."/>
            <person name="Lapidus A."/>
            <person name="Barry K."/>
            <person name="Detter J.C."/>
            <person name="Glavina del Rio T."/>
            <person name="Hammon N."/>
            <person name="Israni S."/>
            <person name="Dalin E."/>
            <person name="Tice H."/>
            <person name="Pitluck S."/>
            <person name="Sims D."/>
            <person name="Brettin T."/>
            <person name="Bruce D."/>
            <person name="Han C."/>
            <person name="Schmutz J."/>
            <person name="Larimer F."/>
            <person name="Land M."/>
            <person name="Hauser L."/>
            <person name="Kyrpides N."/>
            <person name="Kim E."/>
            <person name="Magnuson T."/>
            <person name="Richardson P."/>
        </authorList>
    </citation>
    <scope>NUCLEOTIDE SEQUENCE [LARGE SCALE GENOMIC DNA]</scope>
    <source>
        <strain evidence="6 7">JF-5</strain>
    </source>
</reference>
<dbReference type="GO" id="GO:0030313">
    <property type="term" value="C:cell envelope"/>
    <property type="evidence" value="ECO:0007669"/>
    <property type="project" value="UniProtKB-SubCell"/>
</dbReference>
<dbReference type="RefSeq" id="WP_012040008.1">
    <property type="nucleotide sequence ID" value="NC_009484.1"/>
</dbReference>
<dbReference type="EMBL" id="CP000697">
    <property type="protein sequence ID" value="ABQ31563.1"/>
    <property type="molecule type" value="Genomic_DNA"/>
</dbReference>
<keyword evidence="2" id="KW-0813">Transport</keyword>
<proteinExistence type="predicted"/>
<gene>
    <name evidence="6" type="ordered locus">Acry_2369</name>
</gene>
<dbReference type="SUPFAM" id="SSF53807">
    <property type="entry name" value="Helical backbone' metal receptor"/>
    <property type="match status" value="1"/>
</dbReference>
<sequence length="306" mass="31892">MAKRRGLLAGLVAAPWIARAAGRIPAVGIESQYADVIAAIGGDRVEVAAIETNPNADPHGFEASPAVARRIAAARLVVLNGLGYDSWARRIIRATAGSARGRHVIAAQNVLGLPDATRNPHIWYDPAAMPKVAAAIAQALAAIDPAGAAVYRRNLAAFEASLAPWRAAIGAFRAQHAGIRAAVTEPVGNDLFRAMGIAVATPWSLQAAVMNGTDPAPQDIAAQEKLLRRREVSFLGYNRQVIGPLTRAMLDAARAAQVPVVALYETMPAGYHFGGWMLAETAAVTGAVAHGTSTSALVAGEVRGAR</sequence>
<evidence type="ECO:0000256" key="4">
    <source>
        <dbReference type="ARBA" id="ARBA00022729"/>
    </source>
</evidence>
<feature type="chain" id="PRO_5002681387" evidence="5">
    <location>
        <begin position="21"/>
        <end position="306"/>
    </location>
</feature>
<evidence type="ECO:0000256" key="3">
    <source>
        <dbReference type="ARBA" id="ARBA00022723"/>
    </source>
</evidence>
<evidence type="ECO:0000256" key="1">
    <source>
        <dbReference type="ARBA" id="ARBA00004196"/>
    </source>
</evidence>
<evidence type="ECO:0000313" key="6">
    <source>
        <dbReference type="EMBL" id="ABQ31563.1"/>
    </source>
</evidence>
<dbReference type="Proteomes" id="UP000000245">
    <property type="component" value="Chromosome"/>
</dbReference>
<dbReference type="KEGG" id="acr:Acry_2369"/>
<dbReference type="STRING" id="349163.Acry_2369"/>
<dbReference type="Gene3D" id="3.40.50.1980">
    <property type="entry name" value="Nitrogenase molybdenum iron protein domain"/>
    <property type="match status" value="1"/>
</dbReference>
<organism evidence="6 7">
    <name type="scientific">Acidiphilium cryptum (strain JF-5)</name>
    <dbReference type="NCBI Taxonomy" id="349163"/>
    <lineage>
        <taxon>Bacteria</taxon>
        <taxon>Pseudomonadati</taxon>
        <taxon>Pseudomonadota</taxon>
        <taxon>Alphaproteobacteria</taxon>
        <taxon>Acetobacterales</taxon>
        <taxon>Acidocellaceae</taxon>
        <taxon>Acidiphilium</taxon>
    </lineage>
</organism>
<evidence type="ECO:0000256" key="5">
    <source>
        <dbReference type="SAM" id="SignalP"/>
    </source>
</evidence>
<keyword evidence="7" id="KW-1185">Reference proteome</keyword>
<keyword evidence="4 5" id="KW-0732">Signal</keyword>
<evidence type="ECO:0000256" key="2">
    <source>
        <dbReference type="ARBA" id="ARBA00022448"/>
    </source>
</evidence>
<feature type="signal peptide" evidence="5">
    <location>
        <begin position="1"/>
        <end position="20"/>
    </location>
</feature>
<comment type="subcellular location">
    <subcellularLocation>
        <location evidence="1">Cell envelope</location>
    </subcellularLocation>
</comment>
<protein>
    <submittedName>
        <fullName evidence="6">Periplasmic solute binding protein</fullName>
    </submittedName>
</protein>
<dbReference type="HOGENOM" id="CLU_016838_0_0_5"/>
<dbReference type="AlphaFoldDB" id="A5G131"/>
<dbReference type="eggNOG" id="COG0803">
    <property type="taxonomic scope" value="Bacteria"/>
</dbReference>
<dbReference type="InterPro" id="IPR050492">
    <property type="entry name" value="Bact_metal-bind_prot9"/>
</dbReference>
<accession>A5G131</accession>
<dbReference type="PANTHER" id="PTHR42953">
    <property type="entry name" value="HIGH-AFFINITY ZINC UPTAKE SYSTEM PROTEIN ZNUA-RELATED"/>
    <property type="match status" value="1"/>
</dbReference>
<dbReference type="GO" id="GO:0030001">
    <property type="term" value="P:metal ion transport"/>
    <property type="evidence" value="ECO:0007669"/>
    <property type="project" value="InterPro"/>
</dbReference>
<dbReference type="InterPro" id="IPR006127">
    <property type="entry name" value="ZnuA-like"/>
</dbReference>
<evidence type="ECO:0000313" key="7">
    <source>
        <dbReference type="Proteomes" id="UP000000245"/>
    </source>
</evidence>
<dbReference type="PANTHER" id="PTHR42953:SF1">
    <property type="entry name" value="METAL-BINDING PROTEIN HI_0362-RELATED"/>
    <property type="match status" value="1"/>
</dbReference>